<dbReference type="InterPro" id="IPR029052">
    <property type="entry name" value="Metallo-depent_PP-like"/>
</dbReference>
<name>A0A7C2YKT5_9CREN</name>
<dbReference type="GO" id="GO:0016787">
    <property type="term" value="F:hydrolase activity"/>
    <property type="evidence" value="ECO:0007669"/>
    <property type="project" value="InterPro"/>
</dbReference>
<reference evidence="4" key="1">
    <citation type="journal article" date="2020" name="mSystems">
        <title>Genome- and Community-Level Interaction Insights into Carbon Utilization and Element Cycling Functions of Hydrothermarchaeota in Hydrothermal Sediment.</title>
        <authorList>
            <person name="Zhou Z."/>
            <person name="Liu Y."/>
            <person name="Xu W."/>
            <person name="Pan J."/>
            <person name="Luo Z.H."/>
            <person name="Li M."/>
        </authorList>
    </citation>
    <scope>NUCLEOTIDE SEQUENCE [LARGE SCALE GENOMIC DNA]</scope>
    <source>
        <strain evidence="4">SpSt-1259</strain>
    </source>
</reference>
<evidence type="ECO:0000256" key="1">
    <source>
        <dbReference type="SAM" id="MobiDB-lite"/>
    </source>
</evidence>
<dbReference type="PANTHER" id="PTHR43143">
    <property type="entry name" value="METALLOPHOSPHOESTERASE, CALCINEURIN SUPERFAMILY"/>
    <property type="match status" value="1"/>
</dbReference>
<proteinExistence type="predicted"/>
<organism evidence="4">
    <name type="scientific">Fervidicoccus fontis</name>
    <dbReference type="NCBI Taxonomy" id="683846"/>
    <lineage>
        <taxon>Archaea</taxon>
        <taxon>Thermoproteota</taxon>
        <taxon>Thermoprotei</taxon>
        <taxon>Fervidicoccales</taxon>
        <taxon>Fervidicoccaceae</taxon>
        <taxon>Fervidicoccus</taxon>
    </lineage>
</organism>
<dbReference type="Pfam" id="PF00149">
    <property type="entry name" value="Metallophos"/>
    <property type="match status" value="1"/>
</dbReference>
<dbReference type="EMBL" id="DSFE01000006">
    <property type="protein sequence ID" value="HEU97272.1"/>
    <property type="molecule type" value="Genomic_DNA"/>
</dbReference>
<dbReference type="Proteomes" id="UP000885664">
    <property type="component" value="Unassembled WGS sequence"/>
</dbReference>
<dbReference type="PANTHER" id="PTHR43143:SF1">
    <property type="entry name" value="SERINE_THREONINE-PROTEIN PHOSPHATASE CPPED1"/>
    <property type="match status" value="1"/>
</dbReference>
<gene>
    <name evidence="4" type="ORF">ENO36_00245</name>
</gene>
<comment type="caution">
    <text evidence="4">The sequence shown here is derived from an EMBL/GenBank/DDBJ whole genome shotgun (WGS) entry which is preliminary data.</text>
</comment>
<dbReference type="Gene3D" id="3.60.21.10">
    <property type="match status" value="1"/>
</dbReference>
<protein>
    <submittedName>
        <fullName evidence="4">Metallophosphoesterase</fullName>
    </submittedName>
</protein>
<accession>A0A7C2YKT5</accession>
<dbReference type="InterPro" id="IPR051918">
    <property type="entry name" value="STPP_CPPED1"/>
</dbReference>
<feature type="region of interest" description="Disordered" evidence="1">
    <location>
        <begin position="594"/>
        <end position="661"/>
    </location>
</feature>
<feature type="compositionally biased region" description="Low complexity" evidence="1">
    <location>
        <begin position="605"/>
        <end position="661"/>
    </location>
</feature>
<evidence type="ECO:0000256" key="2">
    <source>
        <dbReference type="SAM" id="Phobius"/>
    </source>
</evidence>
<dbReference type="AlphaFoldDB" id="A0A7C2YKT5"/>
<evidence type="ECO:0000259" key="3">
    <source>
        <dbReference type="Pfam" id="PF00149"/>
    </source>
</evidence>
<sequence>MESKTKVFLFISTFVLLALVSIPAAVHAESTPAVIFPLFSEPEAVVPGNILNITIAGISDPTGLTLSITSGNLTYNLSYTYELIGGNLILHAQIGSISPGLYDLLITQGNQSITSMRSVVVFSQWPSVLTIAHFTDVHIGVVNSYPKTEDALDLYTNAILLAQMLGANVIIETGDIADTAAVAQQYVDFVNITQFSGLPTVILPGNHDYSGDSSLNNWHKYIGANYFYLRWGPYLIIALDSGATGTVPMDQLNWAEQVLKNNTDATVKIIGFHHPLFRTDLYGKINGTYTNVAALQQYFYSSWASDLTLAAKVLELVEKYNVSLVLSGHVHSDGAVLYNGKTWFITTTALGGPVGPVSTASYHGHADYHGFRLINVYANGTVAIVPRTDNPDVFSGPTSIPVENIFSKYVSTDKTIAWIFQANGEKELEVLTPGNFLSLSIHVPANLVPSGAKLLTFGNISSSSISCGPISCVVNVNISKSSVTTARILLTNVNDTTPPTIGASLISPKKPVAGRDSITVTFQTSDPEWGVAKVKLLVRLPNGTQMEYLMRDVGQGYYQATIPPLNVPYILIDAVAENSGGLSSDAGWTNLTMSVPTTTTPPPTVTTVPPVTTTTTTAPPVTTTTTTTTTTTITTTTTTTSTTTPPATTTTTQATSPTTTAAPGGMGTTAIIAIAVVVIVVVGIAAAFFMRK</sequence>
<dbReference type="InterPro" id="IPR004843">
    <property type="entry name" value="Calcineurin-like_PHP"/>
</dbReference>
<feature type="domain" description="Calcineurin-like phosphoesterase" evidence="3">
    <location>
        <begin position="130"/>
        <end position="332"/>
    </location>
</feature>
<feature type="transmembrane region" description="Helical" evidence="2">
    <location>
        <begin position="670"/>
        <end position="690"/>
    </location>
</feature>
<keyword evidence="2" id="KW-0472">Membrane</keyword>
<evidence type="ECO:0000313" key="4">
    <source>
        <dbReference type="EMBL" id="HEU97272.1"/>
    </source>
</evidence>
<dbReference type="SUPFAM" id="SSF56300">
    <property type="entry name" value="Metallo-dependent phosphatases"/>
    <property type="match status" value="1"/>
</dbReference>
<keyword evidence="2" id="KW-0812">Transmembrane</keyword>
<keyword evidence="2" id="KW-1133">Transmembrane helix</keyword>